<dbReference type="AlphaFoldDB" id="A0A1Y5T4V0"/>
<dbReference type="InterPro" id="IPR018060">
    <property type="entry name" value="HTH_AraC"/>
</dbReference>
<proteinExistence type="predicted"/>
<evidence type="ECO:0000313" key="6">
    <source>
        <dbReference type="Proteomes" id="UP000193409"/>
    </source>
</evidence>
<dbReference type="GO" id="GO:0000976">
    <property type="term" value="F:transcription cis-regulatory region binding"/>
    <property type="evidence" value="ECO:0007669"/>
    <property type="project" value="TreeGrafter"/>
</dbReference>
<evidence type="ECO:0000256" key="3">
    <source>
        <dbReference type="ARBA" id="ARBA00023163"/>
    </source>
</evidence>
<evidence type="ECO:0000256" key="1">
    <source>
        <dbReference type="ARBA" id="ARBA00023015"/>
    </source>
</evidence>
<evidence type="ECO:0000259" key="4">
    <source>
        <dbReference type="PROSITE" id="PS01124"/>
    </source>
</evidence>
<dbReference type="SMART" id="SM00342">
    <property type="entry name" value="HTH_ARAC"/>
    <property type="match status" value="1"/>
</dbReference>
<dbReference type="InterPro" id="IPR009057">
    <property type="entry name" value="Homeodomain-like_sf"/>
</dbReference>
<dbReference type="SUPFAM" id="SSF46689">
    <property type="entry name" value="Homeodomain-like"/>
    <property type="match status" value="1"/>
</dbReference>
<dbReference type="PANTHER" id="PTHR47894:SF4">
    <property type="entry name" value="HTH-TYPE TRANSCRIPTIONAL REGULATOR GADX"/>
    <property type="match status" value="1"/>
</dbReference>
<keyword evidence="2" id="KW-0238">DNA-binding</keyword>
<feature type="domain" description="HTH araC/xylS-type" evidence="4">
    <location>
        <begin position="195"/>
        <end position="292"/>
    </location>
</feature>
<keyword evidence="1" id="KW-0805">Transcription regulation</keyword>
<organism evidence="5 6">
    <name type="scientific">Pseudoruegeria aquimaris</name>
    <dbReference type="NCBI Taxonomy" id="393663"/>
    <lineage>
        <taxon>Bacteria</taxon>
        <taxon>Pseudomonadati</taxon>
        <taxon>Pseudomonadota</taxon>
        <taxon>Alphaproteobacteria</taxon>
        <taxon>Rhodobacterales</taxon>
        <taxon>Roseobacteraceae</taxon>
        <taxon>Pseudoruegeria</taxon>
    </lineage>
</organism>
<dbReference type="GO" id="GO:0005829">
    <property type="term" value="C:cytosol"/>
    <property type="evidence" value="ECO:0007669"/>
    <property type="project" value="TreeGrafter"/>
</dbReference>
<name>A0A1Y5T4V0_9RHOB</name>
<dbReference type="Pfam" id="PF12833">
    <property type="entry name" value="HTH_18"/>
    <property type="match status" value="1"/>
</dbReference>
<dbReference type="Proteomes" id="UP000193409">
    <property type="component" value="Unassembled WGS sequence"/>
</dbReference>
<accession>A0A1Y5T4V0</accession>
<dbReference type="Gene3D" id="1.10.10.60">
    <property type="entry name" value="Homeodomain-like"/>
    <property type="match status" value="1"/>
</dbReference>
<keyword evidence="3" id="KW-0804">Transcription</keyword>
<dbReference type="EMBL" id="FWFQ01000021">
    <property type="protein sequence ID" value="SLN54042.1"/>
    <property type="molecule type" value="Genomic_DNA"/>
</dbReference>
<dbReference type="PROSITE" id="PS01124">
    <property type="entry name" value="HTH_ARAC_FAMILY_2"/>
    <property type="match status" value="1"/>
</dbReference>
<dbReference type="GO" id="GO:0003700">
    <property type="term" value="F:DNA-binding transcription factor activity"/>
    <property type="evidence" value="ECO:0007669"/>
    <property type="project" value="InterPro"/>
</dbReference>
<protein>
    <submittedName>
        <fullName evidence="5">HTH-type transcriptional regulator VirS</fullName>
    </submittedName>
</protein>
<evidence type="ECO:0000313" key="5">
    <source>
        <dbReference type="EMBL" id="SLN54042.1"/>
    </source>
</evidence>
<gene>
    <name evidence="5" type="primary">virS_2</name>
    <name evidence="5" type="ORF">PSA7680_02825</name>
</gene>
<dbReference type="Pfam" id="PF12625">
    <property type="entry name" value="Arabinose_bd"/>
    <property type="match status" value="1"/>
</dbReference>
<dbReference type="PANTHER" id="PTHR47894">
    <property type="entry name" value="HTH-TYPE TRANSCRIPTIONAL REGULATOR GADX"/>
    <property type="match status" value="1"/>
</dbReference>
<reference evidence="5 6" key="1">
    <citation type="submission" date="2017-03" db="EMBL/GenBank/DDBJ databases">
        <authorList>
            <person name="Afonso C.L."/>
            <person name="Miller P.J."/>
            <person name="Scott M.A."/>
            <person name="Spackman E."/>
            <person name="Goraichik I."/>
            <person name="Dimitrov K.M."/>
            <person name="Suarez D.L."/>
            <person name="Swayne D.E."/>
        </authorList>
    </citation>
    <scope>NUCLEOTIDE SEQUENCE [LARGE SCALE GENOMIC DNA]</scope>
    <source>
        <strain evidence="5 6">CECT 7680</strain>
    </source>
</reference>
<dbReference type="InterPro" id="IPR032687">
    <property type="entry name" value="AraC-type_N"/>
</dbReference>
<evidence type="ECO:0000256" key="2">
    <source>
        <dbReference type="ARBA" id="ARBA00023125"/>
    </source>
</evidence>
<keyword evidence="6" id="KW-1185">Reference proteome</keyword>
<sequence length="296" mass="32766">MRDGQVDTRLEARFCQAACALEGQGEFAVRAGLAFVNSHSLTTYIAKYSKDMRAAIDAASRYHVLVDPTTVYWLQVSNSAGHFQTRSEDGEIARMHHHREFLICAALATMRQITQVPFFPLEVRFRHEAGPCAEAIQRKIGCNVVFSSGMDEIVLAPSTLGLAIPTYDPALRDHLTNYGNLLLSRNDSGTMDLRARIEKLLLDGLPGRLASADEVAANLGMSRRTFARRLSENGISFREIVDGLREDIARSYLRDGLPISEVAYVLDYSDQAAFTTAFKRWTGLTPKAYALQSSAA</sequence>